<keyword evidence="4" id="KW-0645">Protease</keyword>
<evidence type="ECO:0000256" key="10">
    <source>
        <dbReference type="SAM" id="Phobius"/>
    </source>
</evidence>
<dbReference type="InterPro" id="IPR003492">
    <property type="entry name" value="Battenin_disease_Cln3"/>
</dbReference>
<evidence type="ECO:0000256" key="5">
    <source>
        <dbReference type="ARBA" id="ARBA00022692"/>
    </source>
</evidence>
<evidence type="ECO:0000256" key="3">
    <source>
        <dbReference type="ARBA" id="ARBA00007467"/>
    </source>
</evidence>
<sequence>MKTVVVTGFGPFGNMRPNPSMDVVKNLGKVGPLSDEVNLITEIMAVEYAEVDKKVHAYWKDYQPNLVIHVGASDRNGIQLEQQSTGDGYFIRDIANKIPSGGKAPDVEKYGTPIVSTINCKRIAVCVAEEMQKKCPSLQVESSNDAGKFLCGFSYYLSLCQDRSKALFVHVPRLDKKDKFQEKLEMEPQRWRNIVAFWIFGLCNNYAYILMLSAAEDIIERSTRGKENGLSNETALYNGTCPTERRLKHCNGRKSTGVILLADVLPAFIIMATAPFFAFRINFGIRQLLVVISQAASLLIVAYSETYAYSILGVVLASLSCGFGESTLVSYSSHFSHSTVVAWASGTGGAGVIGSFIYAALTEPHFAGLSPKNALLCMMIIPFLYATSFWLILEHPDNCVALCSPKKIRSSDGKEEKGDFTEKPQQIYQRKTTVTEKFKIIQSLFKYTIPLVVVYLAEYTINQGLTQLIVFDCSHGFSLTKNSQYRWYQVLYRFGVFISRSSMAIVKLPVFFLYLLPILQIGNAVFFYFEAVYAFLPHIIVAFVIIFIEGLYGGSAYVKTLNHIHQTVEPDVREFSLGASTTADVSGIVVASFLAIYLHNQICNMLEASF</sequence>
<dbReference type="SUPFAM" id="SSF53182">
    <property type="entry name" value="Pyrrolidone carboxyl peptidase (pyroglutamate aminopeptidase)"/>
    <property type="match status" value="1"/>
</dbReference>
<accession>A0AAF3ERA0</accession>
<evidence type="ECO:0000256" key="2">
    <source>
        <dbReference type="ARBA" id="ARBA00006641"/>
    </source>
</evidence>
<feature type="transmembrane region" description="Helical" evidence="10">
    <location>
        <begin position="508"/>
        <end position="529"/>
    </location>
</feature>
<evidence type="ECO:0000256" key="8">
    <source>
        <dbReference type="ARBA" id="ARBA00022989"/>
    </source>
</evidence>
<evidence type="ECO:0008006" key="13">
    <source>
        <dbReference type="Google" id="ProtNLM"/>
    </source>
</evidence>
<dbReference type="PRINTS" id="PR01315">
    <property type="entry name" value="BATTENIN"/>
</dbReference>
<dbReference type="SUPFAM" id="SSF103473">
    <property type="entry name" value="MFS general substrate transporter"/>
    <property type="match status" value="1"/>
</dbReference>
<feature type="transmembrane region" description="Helical" evidence="10">
    <location>
        <begin position="258"/>
        <end position="278"/>
    </location>
</feature>
<evidence type="ECO:0000256" key="7">
    <source>
        <dbReference type="ARBA" id="ARBA00022807"/>
    </source>
</evidence>
<dbReference type="InterPro" id="IPR016125">
    <property type="entry name" value="Peptidase_C15-like"/>
</dbReference>
<dbReference type="GO" id="GO:0007040">
    <property type="term" value="P:lysosome organization"/>
    <property type="evidence" value="ECO:0007669"/>
    <property type="project" value="TreeGrafter"/>
</dbReference>
<dbReference type="GO" id="GO:0016020">
    <property type="term" value="C:membrane"/>
    <property type="evidence" value="ECO:0007669"/>
    <property type="project" value="InterPro"/>
</dbReference>
<dbReference type="GO" id="GO:0006508">
    <property type="term" value="P:proteolysis"/>
    <property type="evidence" value="ECO:0007669"/>
    <property type="project" value="UniProtKB-KW"/>
</dbReference>
<evidence type="ECO:0000313" key="11">
    <source>
        <dbReference type="Proteomes" id="UP000887575"/>
    </source>
</evidence>
<keyword evidence="7" id="KW-0788">Thiol protease</keyword>
<dbReference type="Gene3D" id="3.40.630.20">
    <property type="entry name" value="Peptidase C15, pyroglutamyl peptidase I-like"/>
    <property type="match status" value="1"/>
</dbReference>
<proteinExistence type="inferred from homology"/>
<dbReference type="GO" id="GO:0012505">
    <property type="term" value="C:endomembrane system"/>
    <property type="evidence" value="ECO:0007669"/>
    <property type="project" value="UniProtKB-SubCell"/>
</dbReference>
<keyword evidence="8 10" id="KW-1133">Transmembrane helix</keyword>
<keyword evidence="5 10" id="KW-0812">Transmembrane</keyword>
<dbReference type="WBParaSite" id="MBELARI_LOCUS16625">
    <property type="protein sequence ID" value="MBELARI_LOCUS16625"/>
    <property type="gene ID" value="MBELARI_LOCUS16625"/>
</dbReference>
<dbReference type="PANTHER" id="PTHR10981:SF8">
    <property type="entry name" value="BATTENIN"/>
    <property type="match status" value="1"/>
</dbReference>
<evidence type="ECO:0000256" key="9">
    <source>
        <dbReference type="ARBA" id="ARBA00023136"/>
    </source>
</evidence>
<dbReference type="Pfam" id="PF02487">
    <property type="entry name" value="CLN3"/>
    <property type="match status" value="1"/>
</dbReference>
<dbReference type="GO" id="GO:0005764">
    <property type="term" value="C:lysosome"/>
    <property type="evidence" value="ECO:0007669"/>
    <property type="project" value="TreeGrafter"/>
</dbReference>
<dbReference type="AlphaFoldDB" id="A0AAF3ERA0"/>
<comment type="similarity">
    <text evidence="3">Belongs to the battenin family.</text>
</comment>
<feature type="transmembrane region" description="Helical" evidence="10">
    <location>
        <begin position="340"/>
        <end position="361"/>
    </location>
</feature>
<organism evidence="11 12">
    <name type="scientific">Mesorhabditis belari</name>
    <dbReference type="NCBI Taxonomy" id="2138241"/>
    <lineage>
        <taxon>Eukaryota</taxon>
        <taxon>Metazoa</taxon>
        <taxon>Ecdysozoa</taxon>
        <taxon>Nematoda</taxon>
        <taxon>Chromadorea</taxon>
        <taxon>Rhabditida</taxon>
        <taxon>Rhabditina</taxon>
        <taxon>Rhabditomorpha</taxon>
        <taxon>Rhabditoidea</taxon>
        <taxon>Rhabditidae</taxon>
        <taxon>Mesorhabditinae</taxon>
        <taxon>Mesorhabditis</taxon>
    </lineage>
</organism>
<dbReference type="GO" id="GO:0051453">
    <property type="term" value="P:regulation of intracellular pH"/>
    <property type="evidence" value="ECO:0007669"/>
    <property type="project" value="TreeGrafter"/>
</dbReference>
<reference evidence="12" key="1">
    <citation type="submission" date="2024-02" db="UniProtKB">
        <authorList>
            <consortium name="WormBaseParasite"/>
        </authorList>
    </citation>
    <scope>IDENTIFICATION</scope>
</reference>
<feature type="transmembrane region" description="Helical" evidence="10">
    <location>
        <begin position="373"/>
        <end position="393"/>
    </location>
</feature>
<comment type="similarity">
    <text evidence="2">Belongs to the peptidase C15 family.</text>
</comment>
<feature type="transmembrane region" description="Helical" evidence="10">
    <location>
        <begin position="285"/>
        <end position="303"/>
    </location>
</feature>
<feature type="transmembrane region" description="Helical" evidence="10">
    <location>
        <begin position="535"/>
        <end position="554"/>
    </location>
</feature>
<keyword evidence="9 10" id="KW-0472">Membrane</keyword>
<name>A0AAF3ERA0_9BILA</name>
<dbReference type="Pfam" id="PF01470">
    <property type="entry name" value="Peptidase_C15"/>
    <property type="match status" value="1"/>
</dbReference>
<dbReference type="GO" id="GO:0008234">
    <property type="term" value="F:cysteine-type peptidase activity"/>
    <property type="evidence" value="ECO:0007669"/>
    <property type="project" value="UniProtKB-KW"/>
</dbReference>
<evidence type="ECO:0000256" key="1">
    <source>
        <dbReference type="ARBA" id="ARBA00004127"/>
    </source>
</evidence>
<evidence type="ECO:0000256" key="4">
    <source>
        <dbReference type="ARBA" id="ARBA00022670"/>
    </source>
</evidence>
<dbReference type="InterPro" id="IPR036259">
    <property type="entry name" value="MFS_trans_sf"/>
</dbReference>
<evidence type="ECO:0000313" key="12">
    <source>
        <dbReference type="WBParaSite" id="MBELARI_LOCUS16625"/>
    </source>
</evidence>
<feature type="transmembrane region" description="Helical" evidence="10">
    <location>
        <begin position="309"/>
        <end position="328"/>
    </location>
</feature>
<comment type="subcellular location">
    <subcellularLocation>
        <location evidence="1">Endomembrane system</location>
        <topology evidence="1">Multi-pass membrane protein</topology>
    </subcellularLocation>
</comment>
<dbReference type="Proteomes" id="UP000887575">
    <property type="component" value="Unassembled WGS sequence"/>
</dbReference>
<dbReference type="PANTHER" id="PTHR10981">
    <property type="entry name" value="BATTENIN"/>
    <property type="match status" value="1"/>
</dbReference>
<protein>
    <recommendedName>
        <fullName evidence="13">Battenin</fullName>
    </recommendedName>
</protein>
<feature type="transmembrane region" description="Helical" evidence="10">
    <location>
        <begin position="575"/>
        <end position="598"/>
    </location>
</feature>
<keyword evidence="11" id="KW-1185">Reference proteome</keyword>
<evidence type="ECO:0000256" key="6">
    <source>
        <dbReference type="ARBA" id="ARBA00022801"/>
    </source>
</evidence>
<dbReference type="InterPro" id="IPR036440">
    <property type="entry name" value="Peptidase_C15-like_sf"/>
</dbReference>
<keyword evidence="6" id="KW-0378">Hydrolase</keyword>